<protein>
    <submittedName>
        <fullName evidence="14">Uroporphyrinogen-III C-methyltransferase</fullName>
    </submittedName>
</protein>
<keyword evidence="10" id="KW-0511">Multifunctional enzyme</keyword>
<accession>A0A917SQ49</accession>
<dbReference type="CDD" id="cd11642">
    <property type="entry name" value="SUMT"/>
    <property type="match status" value="1"/>
</dbReference>
<dbReference type="NCBIfam" id="TIGR01470">
    <property type="entry name" value="cysG_Nterm"/>
    <property type="match status" value="1"/>
</dbReference>
<dbReference type="Pfam" id="PF13241">
    <property type="entry name" value="NAD_binding_7"/>
    <property type="match status" value="1"/>
</dbReference>
<dbReference type="PANTHER" id="PTHR45790">
    <property type="entry name" value="SIROHEME SYNTHASE-RELATED"/>
    <property type="match status" value="1"/>
</dbReference>
<dbReference type="InterPro" id="IPR006366">
    <property type="entry name" value="CobA/CysG_C"/>
</dbReference>
<organism evidence="14 15">
    <name type="scientific">Nakamurella endophytica</name>
    <dbReference type="NCBI Taxonomy" id="1748367"/>
    <lineage>
        <taxon>Bacteria</taxon>
        <taxon>Bacillati</taxon>
        <taxon>Actinomycetota</taxon>
        <taxon>Actinomycetes</taxon>
        <taxon>Nakamurellales</taxon>
        <taxon>Nakamurellaceae</taxon>
        <taxon>Nakamurella</taxon>
    </lineage>
</organism>
<dbReference type="Pfam" id="PF00590">
    <property type="entry name" value="TP_methylase"/>
    <property type="match status" value="1"/>
</dbReference>
<keyword evidence="4" id="KW-0808">Transferase</keyword>
<dbReference type="InterPro" id="IPR014777">
    <property type="entry name" value="4pyrrole_Mease_sub1"/>
</dbReference>
<evidence type="ECO:0000256" key="2">
    <source>
        <dbReference type="ARBA" id="ARBA00022573"/>
    </source>
</evidence>
<keyword evidence="7" id="KW-0520">NAD</keyword>
<comment type="pathway">
    <text evidence="1">Porphyrin-containing compound metabolism; siroheme biosynthesis; sirohydrochlorin from precorrin-2: step 1/1.</text>
</comment>
<comment type="catalytic activity">
    <reaction evidence="11">
        <text>precorrin-2 + NAD(+) = sirohydrochlorin + NADH + 2 H(+)</text>
        <dbReference type="Rhea" id="RHEA:15613"/>
        <dbReference type="ChEBI" id="CHEBI:15378"/>
        <dbReference type="ChEBI" id="CHEBI:57540"/>
        <dbReference type="ChEBI" id="CHEBI:57945"/>
        <dbReference type="ChEBI" id="CHEBI:58351"/>
        <dbReference type="ChEBI" id="CHEBI:58827"/>
        <dbReference type="EC" id="1.3.1.76"/>
    </reaction>
</comment>
<dbReference type="GO" id="GO:0009236">
    <property type="term" value="P:cobalamin biosynthetic process"/>
    <property type="evidence" value="ECO:0007669"/>
    <property type="project" value="UniProtKB-KW"/>
</dbReference>
<dbReference type="GO" id="GO:0004851">
    <property type="term" value="F:uroporphyrin-III C-methyltransferase activity"/>
    <property type="evidence" value="ECO:0007669"/>
    <property type="project" value="InterPro"/>
</dbReference>
<keyword evidence="2" id="KW-0169">Cobalamin biosynthesis</keyword>
<feature type="active site" description="Proton donor" evidence="12">
    <location>
        <position position="229"/>
    </location>
</feature>
<keyword evidence="6" id="KW-0560">Oxidoreductase</keyword>
<dbReference type="PIRSF" id="PIRSF036426">
    <property type="entry name" value="Sirohaem_synth"/>
    <property type="match status" value="1"/>
</dbReference>
<evidence type="ECO:0000313" key="15">
    <source>
        <dbReference type="Proteomes" id="UP000655208"/>
    </source>
</evidence>
<evidence type="ECO:0000313" key="14">
    <source>
        <dbReference type="EMBL" id="GGL90072.1"/>
    </source>
</evidence>
<keyword evidence="15" id="KW-1185">Reference proteome</keyword>
<evidence type="ECO:0000256" key="7">
    <source>
        <dbReference type="ARBA" id="ARBA00023027"/>
    </source>
</evidence>
<evidence type="ECO:0000256" key="11">
    <source>
        <dbReference type="ARBA" id="ARBA00047561"/>
    </source>
</evidence>
<dbReference type="Proteomes" id="UP000655208">
    <property type="component" value="Unassembled WGS sequence"/>
</dbReference>
<dbReference type="Gene3D" id="3.30.950.10">
    <property type="entry name" value="Methyltransferase, Cobalt-precorrin-4 Transmethylase, Domain 2"/>
    <property type="match status" value="1"/>
</dbReference>
<dbReference type="GO" id="GO:0043115">
    <property type="term" value="F:precorrin-2 dehydrogenase activity"/>
    <property type="evidence" value="ECO:0007669"/>
    <property type="project" value="UniProtKB-EC"/>
</dbReference>
<feature type="active site" description="Proton acceptor" evidence="12">
    <location>
        <position position="207"/>
    </location>
</feature>
<keyword evidence="3" id="KW-0489">Methyltransferase</keyword>
<dbReference type="InterPro" id="IPR035996">
    <property type="entry name" value="4pyrrol_Methylase_sf"/>
</dbReference>
<dbReference type="GO" id="GO:0051287">
    <property type="term" value="F:NAD binding"/>
    <property type="evidence" value="ECO:0007669"/>
    <property type="project" value="InterPro"/>
</dbReference>
<reference evidence="14" key="2">
    <citation type="submission" date="2020-09" db="EMBL/GenBank/DDBJ databases">
        <authorList>
            <person name="Sun Q."/>
            <person name="Zhou Y."/>
        </authorList>
    </citation>
    <scope>NUCLEOTIDE SEQUENCE</scope>
    <source>
        <strain evidence="14">CGMCC 4.7308</strain>
    </source>
</reference>
<evidence type="ECO:0000256" key="8">
    <source>
        <dbReference type="ARBA" id="ARBA00023239"/>
    </source>
</evidence>
<dbReference type="GO" id="GO:0032259">
    <property type="term" value="P:methylation"/>
    <property type="evidence" value="ECO:0007669"/>
    <property type="project" value="UniProtKB-KW"/>
</dbReference>
<dbReference type="NCBIfam" id="NF004790">
    <property type="entry name" value="PRK06136.1"/>
    <property type="match status" value="1"/>
</dbReference>
<dbReference type="InterPro" id="IPR050161">
    <property type="entry name" value="Siro_Cobalamin_biosynth"/>
</dbReference>
<dbReference type="EMBL" id="BMNA01000001">
    <property type="protein sequence ID" value="GGL90072.1"/>
    <property type="molecule type" value="Genomic_DNA"/>
</dbReference>
<dbReference type="InterPro" id="IPR012409">
    <property type="entry name" value="Sirohaem_synth"/>
</dbReference>
<evidence type="ECO:0000259" key="13">
    <source>
        <dbReference type="Pfam" id="PF00590"/>
    </source>
</evidence>
<reference evidence="14" key="1">
    <citation type="journal article" date="2014" name="Int. J. Syst. Evol. Microbiol.">
        <title>Complete genome sequence of Corynebacterium casei LMG S-19264T (=DSM 44701T), isolated from a smear-ripened cheese.</title>
        <authorList>
            <consortium name="US DOE Joint Genome Institute (JGI-PGF)"/>
            <person name="Walter F."/>
            <person name="Albersmeier A."/>
            <person name="Kalinowski J."/>
            <person name="Ruckert C."/>
        </authorList>
    </citation>
    <scope>NUCLEOTIDE SEQUENCE</scope>
    <source>
        <strain evidence="14">CGMCC 4.7308</strain>
    </source>
</reference>
<dbReference type="GO" id="GO:0019354">
    <property type="term" value="P:siroheme biosynthetic process"/>
    <property type="evidence" value="ECO:0007669"/>
    <property type="project" value="InterPro"/>
</dbReference>
<keyword evidence="5" id="KW-0949">S-adenosyl-L-methionine</keyword>
<dbReference type="InterPro" id="IPR000878">
    <property type="entry name" value="4pyrrol_Mease"/>
</dbReference>
<dbReference type="AlphaFoldDB" id="A0A917SQ49"/>
<evidence type="ECO:0000256" key="4">
    <source>
        <dbReference type="ARBA" id="ARBA00022679"/>
    </source>
</evidence>
<gene>
    <name evidence="14" type="primary">cobA</name>
    <name evidence="14" type="ORF">GCM10011594_07200</name>
</gene>
<dbReference type="InterPro" id="IPR036291">
    <property type="entry name" value="NAD(P)-bd_dom_sf"/>
</dbReference>
<evidence type="ECO:0000256" key="12">
    <source>
        <dbReference type="PIRSR" id="PIRSR036426-1"/>
    </source>
</evidence>
<dbReference type="PANTHER" id="PTHR45790:SF3">
    <property type="entry name" value="S-ADENOSYL-L-METHIONINE-DEPENDENT UROPORPHYRINOGEN III METHYLTRANSFERASE, CHLOROPLASTIC"/>
    <property type="match status" value="1"/>
</dbReference>
<dbReference type="GO" id="GO:0051266">
    <property type="term" value="F:sirohydrochlorin ferrochelatase activity"/>
    <property type="evidence" value="ECO:0007669"/>
    <property type="project" value="InterPro"/>
</dbReference>
<evidence type="ECO:0000256" key="10">
    <source>
        <dbReference type="ARBA" id="ARBA00023268"/>
    </source>
</evidence>
<dbReference type="SUPFAM" id="SSF53790">
    <property type="entry name" value="Tetrapyrrole methylase"/>
    <property type="match status" value="1"/>
</dbReference>
<name>A0A917SQ49_9ACTN</name>
<dbReference type="InterPro" id="IPR006367">
    <property type="entry name" value="Sirohaem_synthase_N"/>
</dbReference>
<dbReference type="Gene3D" id="3.40.1010.10">
    <property type="entry name" value="Cobalt-precorrin-4 Transmethylase, Domain 1"/>
    <property type="match status" value="1"/>
</dbReference>
<keyword evidence="8" id="KW-0456">Lyase</keyword>
<evidence type="ECO:0000256" key="3">
    <source>
        <dbReference type="ARBA" id="ARBA00022603"/>
    </source>
</evidence>
<dbReference type="SUPFAM" id="SSF51735">
    <property type="entry name" value="NAD(P)-binding Rossmann-fold domains"/>
    <property type="match status" value="1"/>
</dbReference>
<dbReference type="Gene3D" id="3.40.50.720">
    <property type="entry name" value="NAD(P)-binding Rossmann-like Domain"/>
    <property type="match status" value="1"/>
</dbReference>
<evidence type="ECO:0000256" key="1">
    <source>
        <dbReference type="ARBA" id="ARBA00005010"/>
    </source>
</evidence>
<feature type="domain" description="Tetrapyrrole methylase" evidence="13">
    <location>
        <begin position="176"/>
        <end position="385"/>
    </location>
</feature>
<evidence type="ECO:0000256" key="6">
    <source>
        <dbReference type="ARBA" id="ARBA00023002"/>
    </source>
</evidence>
<evidence type="ECO:0000256" key="5">
    <source>
        <dbReference type="ARBA" id="ARBA00022691"/>
    </source>
</evidence>
<dbReference type="InterPro" id="IPR014776">
    <property type="entry name" value="4pyrrole_Mease_sub2"/>
</dbReference>
<dbReference type="FunFam" id="3.40.1010.10:FF:000001">
    <property type="entry name" value="Siroheme synthase"/>
    <property type="match status" value="1"/>
</dbReference>
<evidence type="ECO:0000256" key="9">
    <source>
        <dbReference type="ARBA" id="ARBA00023244"/>
    </source>
</evidence>
<comment type="caution">
    <text evidence="14">The sequence shown here is derived from an EMBL/GenBank/DDBJ whole genome shotgun (WGS) entry which is preliminary data.</text>
</comment>
<proteinExistence type="predicted"/>
<dbReference type="NCBIfam" id="TIGR01469">
    <property type="entry name" value="cobA_cysG_Cterm"/>
    <property type="match status" value="1"/>
</dbReference>
<keyword evidence="9" id="KW-0627">Porphyrin biosynthesis</keyword>
<sequence>MRDDTRGSGSGHPDLLPLHLLLVGRPVTAVGGGPAAARKVTALLDAGAEVLVVAPELCEDLTDLHDTGEIRWIAAEFTADLLDGAWLAVTATGSPDVDAAVSVAAEERRIFCIRADSGTAGSARMPAVLRRDDLLIGVSSRGAPDPRRVAVARSALATALDTGRIPMRRHRPGPGRVVLVGGGPGEPGLLTVRGRQELAAADVVVVDRLAPREVLADLDPAVRVIEVGKAPGMHPVPQHRINEMLVQEARSGARVVRLKGGDPFVFGRGAEEVAACREAGIDVTVVPGVSSALAVPALAGIAVTTRGLSREVTVVSGHELPVAGDPRWTAWAGTATLVVLMGVGTLGNLARGLRSAGAAPDRPVAVIERGGLPGQRVLRGTLADIAEGVDTAAMRAPSVIVVGDVAALTAGDPSLCGHRNPRETDR</sequence>